<sequence>MVEAGADAHDAGVKGGEEKKEGLEEGGSATGGTIEDDIGGKLFEGFEGFEGHDSRLGGVT</sequence>
<reference evidence="2 3" key="1">
    <citation type="submission" date="2015-10" db="EMBL/GenBank/DDBJ databases">
        <title>Metagenome-Assembled Genomes uncover a global brackish microbiome.</title>
        <authorList>
            <person name="Hugerth L.W."/>
            <person name="Larsson J."/>
            <person name="Alneberg J."/>
            <person name="Lindh M.V."/>
            <person name="Legrand C."/>
            <person name="Pinhassi J."/>
            <person name="Andersson A.F."/>
        </authorList>
    </citation>
    <scope>NUCLEOTIDE SEQUENCE [LARGE SCALE GENOMIC DNA]</scope>
    <source>
        <strain evidence="2">BACL18 MAG-120507-bin52</strain>
    </source>
</reference>
<evidence type="ECO:0000313" key="3">
    <source>
        <dbReference type="Proteomes" id="UP000051269"/>
    </source>
</evidence>
<evidence type="ECO:0000313" key="2">
    <source>
        <dbReference type="EMBL" id="KRO61975.1"/>
    </source>
</evidence>
<dbReference type="AlphaFoldDB" id="A0A0R2RH88"/>
<feature type="compositionally biased region" description="Basic and acidic residues" evidence="1">
    <location>
        <begin position="1"/>
        <end position="23"/>
    </location>
</feature>
<protein>
    <submittedName>
        <fullName evidence="2">Uncharacterized protein</fullName>
    </submittedName>
</protein>
<gene>
    <name evidence="2" type="ORF">ABR82_00470</name>
</gene>
<dbReference type="EMBL" id="LIBO01000162">
    <property type="protein sequence ID" value="KRO61975.1"/>
    <property type="molecule type" value="Genomic_DNA"/>
</dbReference>
<feature type="region of interest" description="Disordered" evidence="1">
    <location>
        <begin position="1"/>
        <end position="60"/>
    </location>
</feature>
<name>A0A0R2RH88_9BACT</name>
<accession>A0A0R2RH88</accession>
<proteinExistence type="predicted"/>
<comment type="caution">
    <text evidence="2">The sequence shown here is derived from an EMBL/GenBank/DDBJ whole genome shotgun (WGS) entry which is preliminary data.</text>
</comment>
<feature type="compositionally biased region" description="Basic and acidic residues" evidence="1">
    <location>
        <begin position="49"/>
        <end position="60"/>
    </location>
</feature>
<organism evidence="2 3">
    <name type="scientific">Verrucomicrobia subdivision 6 bacterium BACL9 MAG-120507-bin52</name>
    <dbReference type="NCBI Taxonomy" id="1655590"/>
    <lineage>
        <taxon>Bacteria</taxon>
        <taxon>Pseudomonadati</taxon>
        <taxon>Verrucomicrobiota</taxon>
        <taxon>Verrucomicrobiia</taxon>
        <taxon>Verrucomicrobiales</taxon>
        <taxon>Verrucomicrobia subdivision 6</taxon>
    </lineage>
</organism>
<evidence type="ECO:0000256" key="1">
    <source>
        <dbReference type="SAM" id="MobiDB-lite"/>
    </source>
</evidence>
<dbReference type="Proteomes" id="UP000051269">
    <property type="component" value="Unassembled WGS sequence"/>
</dbReference>